<dbReference type="InterPro" id="IPR015876">
    <property type="entry name" value="Acyl-CoA_DS"/>
</dbReference>
<accession>G1LER8</accession>
<evidence type="ECO:0000256" key="6">
    <source>
        <dbReference type="ARBA" id="ARBA00022723"/>
    </source>
</evidence>
<sequence>MQVFLPRLPLGAPSRSLSSGPPPPRAPSRPGRSPNAKEEIRARVEGSENGGGQQRPGAHRQRQNIVWRNVVLMSLLHLGAVYSLALIPTAKPLTLLWAYFCFLLTALGVTAGAHRLWSHRSYKAKLPLRIFLAAANSMAFQNDIFEWARDHRVHHKYSETDADPHNARRGFFFSHIGWLFVRKHRDVIEKGSKLDFTDLLADPVVRFQRKYYKITVVLMCFMIPTLVPWCVWGESLWNSYFLASILRYTISLNITWLVNSAAHMYGNRPYDKHISPRQNPLVTLGAIGEGFHNYHHTFPFDYSASEFGLNFNPTTWFIDLMCWLGLATDRKRATKPMIEARKAKTGDGST</sequence>
<keyword evidence="10" id="KW-0408">Iron</keyword>
<reference evidence="18" key="3">
    <citation type="submission" date="2025-09" db="UniProtKB">
        <authorList>
            <consortium name="Ensembl"/>
        </authorList>
    </citation>
    <scope>IDENTIFICATION</scope>
</reference>
<dbReference type="CDD" id="cd03505">
    <property type="entry name" value="Delta9-FADS-like"/>
    <property type="match status" value="1"/>
</dbReference>
<evidence type="ECO:0000256" key="7">
    <source>
        <dbReference type="ARBA" id="ARBA00022832"/>
    </source>
</evidence>
<evidence type="ECO:0000256" key="14">
    <source>
        <dbReference type="RuleBase" id="RU000581"/>
    </source>
</evidence>
<evidence type="ECO:0000256" key="1">
    <source>
        <dbReference type="ARBA" id="ARBA00001954"/>
    </source>
</evidence>
<evidence type="ECO:0000256" key="10">
    <source>
        <dbReference type="ARBA" id="ARBA00023004"/>
    </source>
</evidence>
<feature type="region of interest" description="Disordered" evidence="15">
    <location>
        <begin position="1"/>
        <end position="38"/>
    </location>
</feature>
<dbReference type="GO" id="GO:0005789">
    <property type="term" value="C:endoplasmic reticulum membrane"/>
    <property type="evidence" value="ECO:0007669"/>
    <property type="project" value="Ensembl"/>
</dbReference>
<gene>
    <name evidence="18" type="primary">SCD5</name>
</gene>
<feature type="transmembrane region" description="Helical" evidence="16">
    <location>
        <begin position="211"/>
        <end position="231"/>
    </location>
</feature>
<dbReference type="AlphaFoldDB" id="G1LER8"/>
<dbReference type="PANTHER" id="PTHR11351">
    <property type="entry name" value="ACYL-COA DESATURASE"/>
    <property type="match status" value="1"/>
</dbReference>
<dbReference type="PRINTS" id="PR00075">
    <property type="entry name" value="FACDDSATRASE"/>
</dbReference>
<evidence type="ECO:0000313" key="18">
    <source>
        <dbReference type="Ensembl" id="ENSAMEP00000005405.2"/>
    </source>
</evidence>
<comment type="domain">
    <text evidence="14">The histidine box domains are involved in binding the catalytic metal ions.</text>
</comment>
<keyword evidence="12 16" id="KW-0472">Membrane</keyword>
<keyword evidence="8 16" id="KW-1133">Transmembrane helix</keyword>
<evidence type="ECO:0000256" key="5">
    <source>
        <dbReference type="ARBA" id="ARBA00022692"/>
    </source>
</evidence>
<evidence type="ECO:0000256" key="13">
    <source>
        <dbReference type="ARBA" id="ARBA00023160"/>
    </source>
</evidence>
<feature type="compositionally biased region" description="Low complexity" evidence="15">
    <location>
        <begin position="1"/>
        <end position="19"/>
    </location>
</feature>
<dbReference type="PROSITE" id="PS00476">
    <property type="entry name" value="FATTY_ACID_DESATUR_1"/>
    <property type="match status" value="1"/>
</dbReference>
<dbReference type="GO" id="GO:0005506">
    <property type="term" value="F:iron ion binding"/>
    <property type="evidence" value="ECO:0007669"/>
    <property type="project" value="TreeGrafter"/>
</dbReference>
<evidence type="ECO:0000256" key="3">
    <source>
        <dbReference type="ARBA" id="ARBA00009295"/>
    </source>
</evidence>
<name>G1LER8_AILME</name>
<dbReference type="InterPro" id="IPR005804">
    <property type="entry name" value="FA_desaturase_dom"/>
</dbReference>
<evidence type="ECO:0000256" key="4">
    <source>
        <dbReference type="ARBA" id="ARBA00022516"/>
    </source>
</evidence>
<reference evidence="18" key="2">
    <citation type="submission" date="2025-08" db="UniProtKB">
        <authorList>
            <consortium name="Ensembl"/>
        </authorList>
    </citation>
    <scope>IDENTIFICATION</scope>
</reference>
<comment type="cofactor">
    <cofactor evidence="1 14">
        <name>Fe(2+)</name>
        <dbReference type="ChEBI" id="CHEBI:29033"/>
    </cofactor>
</comment>
<comment type="subcellular location">
    <subcellularLocation>
        <location evidence="2">Membrane</location>
        <topology evidence="2">Multi-pass membrane protein</topology>
    </subcellularLocation>
</comment>
<dbReference type="GO" id="GO:0006636">
    <property type="term" value="P:unsaturated fatty acid biosynthetic process"/>
    <property type="evidence" value="ECO:0007669"/>
    <property type="project" value="Ensembl"/>
</dbReference>
<evidence type="ECO:0000313" key="19">
    <source>
        <dbReference type="Proteomes" id="UP000008912"/>
    </source>
</evidence>
<evidence type="ECO:0000256" key="12">
    <source>
        <dbReference type="ARBA" id="ARBA00023136"/>
    </source>
</evidence>
<evidence type="ECO:0000256" key="9">
    <source>
        <dbReference type="ARBA" id="ARBA00023002"/>
    </source>
</evidence>
<comment type="similarity">
    <text evidence="3 14">Belongs to the fatty acid desaturase type 1 family.</text>
</comment>
<evidence type="ECO:0000256" key="2">
    <source>
        <dbReference type="ARBA" id="ARBA00004141"/>
    </source>
</evidence>
<dbReference type="InterPro" id="IPR001522">
    <property type="entry name" value="FADS-1_CS"/>
</dbReference>
<feature type="transmembrane region" description="Helical" evidence="16">
    <location>
        <begin position="96"/>
        <end position="117"/>
    </location>
</feature>
<keyword evidence="19" id="KW-1185">Reference proteome</keyword>
<keyword evidence="11" id="KW-0443">Lipid metabolism</keyword>
<dbReference type="Ensembl" id="ENSAMET00000005629.2">
    <property type="protein sequence ID" value="ENSAMEP00000005405.2"/>
    <property type="gene ID" value="ENSAMEG00000005113.2"/>
</dbReference>
<dbReference type="Proteomes" id="UP000008912">
    <property type="component" value="Unassembled WGS sequence"/>
</dbReference>
<keyword evidence="7" id="KW-0276">Fatty acid metabolism</keyword>
<dbReference type="GeneTree" id="ENSGT00940000162090"/>
<evidence type="ECO:0000256" key="8">
    <source>
        <dbReference type="ARBA" id="ARBA00022989"/>
    </source>
</evidence>
<evidence type="ECO:0000256" key="11">
    <source>
        <dbReference type="ARBA" id="ARBA00023098"/>
    </source>
</evidence>
<reference evidence="18 19" key="1">
    <citation type="journal article" date="2010" name="Nature">
        <title>The sequence and de novo assembly of the giant panda genome.</title>
        <authorList>
            <person name="Li R."/>
            <person name="Fan W."/>
            <person name="Tian G."/>
            <person name="Zhu H."/>
            <person name="He L."/>
            <person name="Cai J."/>
            <person name="Huang Q."/>
            <person name="Cai Q."/>
            <person name="Li B."/>
            <person name="Bai Y."/>
            <person name="Zhang Z."/>
            <person name="Zhang Y."/>
            <person name="Wang W."/>
            <person name="Li J."/>
            <person name="Wei F."/>
            <person name="Li H."/>
            <person name="Jian M."/>
            <person name="Li J."/>
            <person name="Zhang Z."/>
            <person name="Nielsen R."/>
            <person name="Li D."/>
            <person name="Gu W."/>
            <person name="Yang Z."/>
            <person name="Xuan Z."/>
            <person name="Ryder O.A."/>
            <person name="Leung F.C."/>
            <person name="Zhou Y."/>
            <person name="Cao J."/>
            <person name="Sun X."/>
            <person name="Fu Y."/>
            <person name="Fang X."/>
            <person name="Guo X."/>
            <person name="Wang B."/>
            <person name="Hou R."/>
            <person name="Shen F."/>
            <person name="Mu B."/>
            <person name="Ni P."/>
            <person name="Lin R."/>
            <person name="Qian W."/>
            <person name="Wang G."/>
            <person name="Yu C."/>
            <person name="Nie W."/>
            <person name="Wang J."/>
            <person name="Wu Z."/>
            <person name="Liang H."/>
            <person name="Min J."/>
            <person name="Wu Q."/>
            <person name="Cheng S."/>
            <person name="Ruan J."/>
            <person name="Wang M."/>
            <person name="Shi Z."/>
            <person name="Wen M."/>
            <person name="Liu B."/>
            <person name="Ren X."/>
            <person name="Zheng H."/>
            <person name="Dong D."/>
            <person name="Cook K."/>
            <person name="Shan G."/>
            <person name="Zhang H."/>
            <person name="Kosiol C."/>
            <person name="Xie X."/>
            <person name="Lu Z."/>
            <person name="Zheng H."/>
            <person name="Li Y."/>
            <person name="Steiner C.C."/>
            <person name="Lam T.T."/>
            <person name="Lin S."/>
            <person name="Zhang Q."/>
            <person name="Li G."/>
            <person name="Tian J."/>
            <person name="Gong T."/>
            <person name="Liu H."/>
            <person name="Zhang D."/>
            <person name="Fang L."/>
            <person name="Ye C."/>
            <person name="Zhang J."/>
            <person name="Hu W."/>
            <person name="Xu A."/>
            <person name="Ren Y."/>
            <person name="Zhang G."/>
            <person name="Bruford M.W."/>
            <person name="Li Q."/>
            <person name="Ma L."/>
            <person name="Guo Y."/>
            <person name="An N."/>
            <person name="Hu Y."/>
            <person name="Zheng Y."/>
            <person name="Shi Y."/>
            <person name="Li Z."/>
            <person name="Liu Q."/>
            <person name="Chen Y."/>
            <person name="Zhao J."/>
            <person name="Qu N."/>
            <person name="Zhao S."/>
            <person name="Tian F."/>
            <person name="Wang X."/>
            <person name="Wang H."/>
            <person name="Xu L."/>
            <person name="Liu X."/>
            <person name="Vinar T."/>
            <person name="Wang Y."/>
            <person name="Lam T.W."/>
            <person name="Yiu S.M."/>
            <person name="Liu S."/>
            <person name="Zhang H."/>
            <person name="Li D."/>
            <person name="Huang Y."/>
            <person name="Wang X."/>
            <person name="Yang G."/>
            <person name="Jiang Z."/>
            <person name="Wang J."/>
            <person name="Qin N."/>
            <person name="Li L."/>
            <person name="Li J."/>
            <person name="Bolund L."/>
            <person name="Kristiansen K."/>
            <person name="Wong G.K."/>
            <person name="Olson M."/>
            <person name="Zhang X."/>
            <person name="Li S."/>
            <person name="Yang H."/>
            <person name="Wang J."/>
            <person name="Wang J."/>
        </authorList>
    </citation>
    <scope>NUCLEOTIDE SEQUENCE [LARGE SCALE GENOMIC DNA]</scope>
</reference>
<keyword evidence="5 14" id="KW-0812">Transmembrane</keyword>
<evidence type="ECO:0000256" key="15">
    <source>
        <dbReference type="SAM" id="MobiDB-lite"/>
    </source>
</evidence>
<keyword evidence="13 14" id="KW-0275">Fatty acid biosynthesis</keyword>
<keyword evidence="9 14" id="KW-0560">Oxidoreductase</keyword>
<dbReference type="InParanoid" id="G1LER8"/>
<feature type="transmembrane region" description="Helical" evidence="16">
    <location>
        <begin position="237"/>
        <end position="258"/>
    </location>
</feature>
<keyword evidence="6" id="KW-0479">Metal-binding</keyword>
<dbReference type="STRING" id="9646.ENSAMEP00000005405"/>
<keyword evidence="4 14" id="KW-0444">Lipid biosynthesis</keyword>
<dbReference type="PANTHER" id="PTHR11351:SF100">
    <property type="entry name" value="STEAROYL-COA DESATURASE 5"/>
    <property type="match status" value="1"/>
</dbReference>
<evidence type="ECO:0000256" key="16">
    <source>
        <dbReference type="SAM" id="Phobius"/>
    </source>
</evidence>
<dbReference type="eggNOG" id="KOG1600">
    <property type="taxonomic scope" value="Eukaryota"/>
</dbReference>
<dbReference type="Pfam" id="PF00487">
    <property type="entry name" value="FA_desaturase"/>
    <property type="match status" value="1"/>
</dbReference>
<protein>
    <submittedName>
        <fullName evidence="18">Stearoyl-CoA desaturase 5</fullName>
    </submittedName>
</protein>
<dbReference type="GO" id="GO:0004768">
    <property type="term" value="F:stearoyl-CoA 9-desaturase activity"/>
    <property type="evidence" value="ECO:0007669"/>
    <property type="project" value="Ensembl"/>
</dbReference>
<proteinExistence type="inferred from homology"/>
<evidence type="ECO:0000259" key="17">
    <source>
        <dbReference type="Pfam" id="PF00487"/>
    </source>
</evidence>
<feature type="domain" description="Fatty acid desaturase" evidence="17">
    <location>
        <begin position="96"/>
        <end position="299"/>
    </location>
</feature>
<organism evidence="18 19">
    <name type="scientific">Ailuropoda melanoleuca</name>
    <name type="common">Giant panda</name>
    <dbReference type="NCBI Taxonomy" id="9646"/>
    <lineage>
        <taxon>Eukaryota</taxon>
        <taxon>Metazoa</taxon>
        <taxon>Chordata</taxon>
        <taxon>Craniata</taxon>
        <taxon>Vertebrata</taxon>
        <taxon>Euteleostomi</taxon>
        <taxon>Mammalia</taxon>
        <taxon>Eutheria</taxon>
        <taxon>Laurasiatheria</taxon>
        <taxon>Carnivora</taxon>
        <taxon>Caniformia</taxon>
        <taxon>Ursidae</taxon>
        <taxon>Ailuropoda</taxon>
    </lineage>
</organism>
<feature type="transmembrane region" description="Helical" evidence="16">
    <location>
        <begin position="70"/>
        <end position="90"/>
    </location>
</feature>
<dbReference type="HOGENOM" id="CLU_027359_0_0_1"/>